<evidence type="ECO:0000313" key="2">
    <source>
        <dbReference type="Proteomes" id="UP000319424"/>
    </source>
</evidence>
<dbReference type="EMBL" id="VJXW01000007">
    <property type="protein sequence ID" value="TRW26255.1"/>
    <property type="molecule type" value="Genomic_DNA"/>
</dbReference>
<gene>
    <name evidence="1" type="ORF">FL857_06090</name>
</gene>
<protein>
    <submittedName>
        <fullName evidence="1">Uncharacterized protein</fullName>
    </submittedName>
</protein>
<reference evidence="1 2" key="1">
    <citation type="submission" date="2019-07" db="EMBL/GenBank/DDBJ databases">
        <title>Criibacterium bergeronii gen. nov., sp. nov. isolated from human clinical samples.</title>
        <authorList>
            <person name="Maheux A.F."/>
            <person name="Boudreau D.K."/>
            <person name="Berube E."/>
            <person name="Brodeur S."/>
            <person name="Bernard K.A."/>
            <person name="Abed J.Y."/>
            <person name="Ducrey E."/>
            <person name="Guay E.F."/>
            <person name="Raymond F."/>
            <person name="Corbeil J."/>
            <person name="Domingo M.-C."/>
            <person name="Roy P.H."/>
            <person name="Boissinot M."/>
            <person name="Tocheva E.I."/>
            <person name="Omar R.F."/>
        </authorList>
    </citation>
    <scope>NUCLEOTIDE SEQUENCE [LARGE SCALE GENOMIC DNA]</scope>
    <source>
        <strain evidence="1 2">CCRI-24246</strain>
    </source>
</reference>
<accession>A0A552V717</accession>
<evidence type="ECO:0000313" key="1">
    <source>
        <dbReference type="EMBL" id="TRW26255.1"/>
    </source>
</evidence>
<sequence>MRVLSRLKAIFEKKEKSSNIPVIGKDIPYVSQRGRINLLKAMASDMTVDELQKNKDVLKTLVL</sequence>
<dbReference type="RefSeq" id="WP_144398185.1">
    <property type="nucleotide sequence ID" value="NZ_VJXW01000007.1"/>
</dbReference>
<dbReference type="AlphaFoldDB" id="A0A552V717"/>
<comment type="caution">
    <text evidence="1">The sequence shown here is derived from an EMBL/GenBank/DDBJ whole genome shotgun (WGS) entry which is preliminary data.</text>
</comment>
<proteinExistence type="predicted"/>
<dbReference type="Proteomes" id="UP000319424">
    <property type="component" value="Unassembled WGS sequence"/>
</dbReference>
<organism evidence="1 2">
    <name type="scientific">Criibacterium bergeronii</name>
    <dbReference type="NCBI Taxonomy" id="1871336"/>
    <lineage>
        <taxon>Bacteria</taxon>
        <taxon>Bacillati</taxon>
        <taxon>Bacillota</taxon>
        <taxon>Clostridia</taxon>
        <taxon>Peptostreptococcales</taxon>
        <taxon>Filifactoraceae</taxon>
        <taxon>Criibacterium</taxon>
    </lineage>
</organism>
<name>A0A552V717_9FIRM</name>